<reference evidence="18" key="1">
    <citation type="thesis" date="2020" institute="ProQuest LLC" country="789 East Eisenhower Parkway, Ann Arbor, MI, USA">
        <title>Comparative Genomics and Chromosome Evolution.</title>
        <authorList>
            <person name="Mudd A.B."/>
        </authorList>
    </citation>
    <scope>NUCLEOTIDE SEQUENCE</scope>
    <source>
        <strain evidence="18">HN-11 Male</strain>
        <tissue evidence="18">Kidney and liver</tissue>
    </source>
</reference>
<dbReference type="EC" id="2.4.1.-" evidence="16"/>
<evidence type="ECO:0000256" key="13">
    <source>
        <dbReference type="ARBA" id="ARBA00023180"/>
    </source>
</evidence>
<comment type="caution">
    <text evidence="18">The sequence shown here is derived from an EMBL/GenBank/DDBJ whole genome shotgun (WGS) entry which is preliminary data.</text>
</comment>
<dbReference type="GO" id="GO:0000139">
    <property type="term" value="C:Golgi membrane"/>
    <property type="evidence" value="ECO:0007669"/>
    <property type="project" value="UniProtKB-SubCell"/>
</dbReference>
<evidence type="ECO:0000313" key="18">
    <source>
        <dbReference type="EMBL" id="KAG9465813.1"/>
    </source>
</evidence>
<comment type="catalytic activity">
    <reaction evidence="14">
        <text>3-O-(N-acetyl-beta-D-glucosaminyl-(1-&gt;4)-alpha-D-mannosyl)-L-threonyl-[protein] + UDP-N-acetyl-alpha-D-galactosamine = 3-O-[beta-D-GalNAc-(1-&gt;3)-beta-D-GlcNAc-(1-&gt;4)-alpha-D-Man]-L-Thr-[protein] + UDP + H(+)</text>
        <dbReference type="Rhea" id="RHEA:37667"/>
        <dbReference type="Rhea" id="RHEA-COMP:13308"/>
        <dbReference type="Rhea" id="RHEA-COMP:13618"/>
        <dbReference type="ChEBI" id="CHEBI:15378"/>
        <dbReference type="ChEBI" id="CHEBI:58223"/>
        <dbReference type="ChEBI" id="CHEBI:67138"/>
        <dbReference type="ChEBI" id="CHEBI:136709"/>
        <dbReference type="ChEBI" id="CHEBI:137540"/>
        <dbReference type="EC" id="2.4.1.313"/>
    </reaction>
</comment>
<keyword evidence="11 16" id="KW-0333">Golgi apparatus</keyword>
<keyword evidence="13" id="KW-0325">Glycoprotein</keyword>
<gene>
    <name evidence="18" type="ORF">GDO78_017699</name>
</gene>
<keyword evidence="8" id="KW-0256">Endoplasmic reticulum</keyword>
<dbReference type="AlphaFoldDB" id="A0A8J6BMK4"/>
<feature type="chain" id="PRO_5035196256" description="Hexosyltransferase" evidence="17">
    <location>
        <begin position="24"/>
        <end position="475"/>
    </location>
</feature>
<dbReference type="FunFam" id="3.90.550.50:FF:000013">
    <property type="entry name" value="Hexosyltransferase"/>
    <property type="match status" value="1"/>
</dbReference>
<evidence type="ECO:0000256" key="5">
    <source>
        <dbReference type="ARBA" id="ARBA00022676"/>
    </source>
</evidence>
<keyword evidence="17" id="KW-0732">Signal</keyword>
<dbReference type="InterPro" id="IPR002659">
    <property type="entry name" value="Glyco_trans_31"/>
</dbReference>
<keyword evidence="7" id="KW-0812">Transmembrane</keyword>
<evidence type="ECO:0000256" key="10">
    <source>
        <dbReference type="ARBA" id="ARBA00022989"/>
    </source>
</evidence>
<keyword evidence="12" id="KW-0472">Membrane</keyword>
<keyword evidence="6" id="KW-0808">Transferase</keyword>
<dbReference type="GO" id="GO:0006493">
    <property type="term" value="P:protein O-linked glycosylation"/>
    <property type="evidence" value="ECO:0007669"/>
    <property type="project" value="TreeGrafter"/>
</dbReference>
<protein>
    <recommendedName>
        <fullName evidence="16">Hexosyltransferase</fullName>
        <ecNumber evidence="16">2.4.1.-</ecNumber>
    </recommendedName>
</protein>
<dbReference type="Proteomes" id="UP000770717">
    <property type="component" value="Unassembled WGS sequence"/>
</dbReference>
<keyword evidence="10" id="KW-1133">Transmembrane helix</keyword>
<organism evidence="18 19">
    <name type="scientific">Eleutherodactylus coqui</name>
    <name type="common">Puerto Rican coqui</name>
    <dbReference type="NCBI Taxonomy" id="57060"/>
    <lineage>
        <taxon>Eukaryota</taxon>
        <taxon>Metazoa</taxon>
        <taxon>Chordata</taxon>
        <taxon>Craniata</taxon>
        <taxon>Vertebrata</taxon>
        <taxon>Euteleostomi</taxon>
        <taxon>Amphibia</taxon>
        <taxon>Batrachia</taxon>
        <taxon>Anura</taxon>
        <taxon>Neobatrachia</taxon>
        <taxon>Hyloidea</taxon>
        <taxon>Eleutherodactylidae</taxon>
        <taxon>Eleutherodactylinae</taxon>
        <taxon>Eleutherodactylus</taxon>
        <taxon>Eleutherodactylus</taxon>
    </lineage>
</organism>
<evidence type="ECO:0000256" key="11">
    <source>
        <dbReference type="ARBA" id="ARBA00023034"/>
    </source>
</evidence>
<evidence type="ECO:0000256" key="1">
    <source>
        <dbReference type="ARBA" id="ARBA00004240"/>
    </source>
</evidence>
<dbReference type="GO" id="GO:0008194">
    <property type="term" value="F:UDP-glycosyltransferase activity"/>
    <property type="evidence" value="ECO:0007669"/>
    <property type="project" value="TreeGrafter"/>
</dbReference>
<dbReference type="Pfam" id="PF01762">
    <property type="entry name" value="Galactosyl_T"/>
    <property type="match status" value="1"/>
</dbReference>
<evidence type="ECO:0000256" key="12">
    <source>
        <dbReference type="ARBA" id="ARBA00023136"/>
    </source>
</evidence>
<dbReference type="Gene3D" id="3.90.550.50">
    <property type="match status" value="1"/>
</dbReference>
<evidence type="ECO:0000256" key="14">
    <source>
        <dbReference type="ARBA" id="ARBA00047667"/>
    </source>
</evidence>
<comment type="similarity">
    <text evidence="4 16">Belongs to the glycosyltransferase 31 family.</text>
</comment>
<dbReference type="GO" id="GO:0016758">
    <property type="term" value="F:hexosyltransferase activity"/>
    <property type="evidence" value="ECO:0007669"/>
    <property type="project" value="InterPro"/>
</dbReference>
<dbReference type="PANTHER" id="PTHR11214">
    <property type="entry name" value="BETA-1,3-N-ACETYLGLUCOSAMINYLTRANSFERASE"/>
    <property type="match status" value="1"/>
</dbReference>
<dbReference type="EMBL" id="WNTK01002661">
    <property type="protein sequence ID" value="KAG9465813.1"/>
    <property type="molecule type" value="Genomic_DNA"/>
</dbReference>
<evidence type="ECO:0000256" key="2">
    <source>
        <dbReference type="ARBA" id="ARBA00004323"/>
    </source>
</evidence>
<evidence type="ECO:0000256" key="8">
    <source>
        <dbReference type="ARBA" id="ARBA00022824"/>
    </source>
</evidence>
<comment type="function">
    <text evidence="15">Beta-1,3-N-acetylgalactosaminyltransferase that synthesizes a unique carbohydrate structure, GalNAc-beta-1-3GlcNAc, on N- and O-glycans. Has no galactose nor galactosaminyl transferase activity toward any acceptor substrate. Involved in alpha-dystroglycan (dag1) glycosylation.</text>
</comment>
<evidence type="ECO:0000256" key="7">
    <source>
        <dbReference type="ARBA" id="ARBA00022692"/>
    </source>
</evidence>
<proteinExistence type="inferred from homology"/>
<evidence type="ECO:0000256" key="9">
    <source>
        <dbReference type="ARBA" id="ARBA00022968"/>
    </source>
</evidence>
<evidence type="ECO:0000256" key="15">
    <source>
        <dbReference type="ARBA" id="ARBA00058164"/>
    </source>
</evidence>
<dbReference type="GO" id="GO:0005783">
    <property type="term" value="C:endoplasmic reticulum"/>
    <property type="evidence" value="ECO:0007669"/>
    <property type="project" value="UniProtKB-SubCell"/>
</dbReference>
<evidence type="ECO:0000256" key="4">
    <source>
        <dbReference type="ARBA" id="ARBA00008661"/>
    </source>
</evidence>
<comment type="pathway">
    <text evidence="3">Protein modification; protein glycosylation.</text>
</comment>
<evidence type="ECO:0000313" key="19">
    <source>
        <dbReference type="Proteomes" id="UP000770717"/>
    </source>
</evidence>
<accession>A0A8J6BMK4</accession>
<comment type="subcellular location">
    <subcellularLocation>
        <location evidence="1">Endoplasmic reticulum</location>
    </subcellularLocation>
    <subcellularLocation>
        <location evidence="2 16">Golgi apparatus membrane</location>
        <topology evidence="2 16">Single-pass type II membrane protein</topology>
    </subcellularLocation>
</comment>
<evidence type="ECO:0000256" key="6">
    <source>
        <dbReference type="ARBA" id="ARBA00022679"/>
    </source>
</evidence>
<keyword evidence="19" id="KW-1185">Reference proteome</keyword>
<feature type="signal peptide" evidence="17">
    <location>
        <begin position="1"/>
        <end position="23"/>
    </location>
</feature>
<keyword evidence="5 16" id="KW-0328">Glycosyltransferase</keyword>
<evidence type="ECO:0000256" key="17">
    <source>
        <dbReference type="SAM" id="SignalP"/>
    </source>
</evidence>
<dbReference type="OrthoDB" id="2139606at2759"/>
<dbReference type="PANTHER" id="PTHR11214:SF219">
    <property type="entry name" value="UDP-GALNAC:BETA-1,3-N-ACETYLGALACTOSAMINYLTRANSFERASE 2"/>
    <property type="match status" value="1"/>
</dbReference>
<name>A0A8J6BMK4_ELECQ</name>
<keyword evidence="9" id="KW-0735">Signal-anchor</keyword>
<sequence length="475" mass="53376">MRRPLLLLLCPCLLGLFLQLWLRSPPHHPLVIGILSARQHRALRDTIRGTWLQALPPARRPLLRFIVGSEPCSVPPEDREDPYSCRLLNLSGPVLHREIEAFSGPPPGRSPHRQLSVTFRVLHPLIITRLGAWCPGFSRNLSVRLFQAEHEEALLVARLTALSPGAPLTTPGAPPTGAALCYKPVEQFILPEGFHGTLRWDSHDAEGLPMWGVHRVTLNDGGGVLRVTAADEGLLPYDFSQGTEGIAGGFTYTIHDGELLLQRLSARPQRLAQHRAALEEEEAELQAESHAHGDIVFVEVVDTYRNVPRKLLLFYRWLAAAASFHFLLKTDDDCFLQLDNVLRALEERRLRGPNAWWGNFRLNWAVDRTGKWQELEYMSPAYPAFACGAGYVISRDVVQWLAANADRLKTYQGEDVSMGIWMAAIGPRRYQDEGWLCEKSCDRAMLSAPQFSPQELGELWQRKLRCGNPCDCANT</sequence>
<evidence type="ECO:0000256" key="16">
    <source>
        <dbReference type="RuleBase" id="RU363063"/>
    </source>
</evidence>
<evidence type="ECO:0000256" key="3">
    <source>
        <dbReference type="ARBA" id="ARBA00004922"/>
    </source>
</evidence>